<gene>
    <name evidence="1" type="ORF">NDU88_004952</name>
</gene>
<evidence type="ECO:0000313" key="1">
    <source>
        <dbReference type="EMBL" id="KAJ1217358.1"/>
    </source>
</evidence>
<protein>
    <submittedName>
        <fullName evidence="1">Uncharacterized protein</fullName>
    </submittedName>
</protein>
<accession>A0AAV7WY55</accession>
<sequence>MTGEDGHELRRPGQRVQSVCIMGKNRSIGAWGMKSHPGQKFGSCLSPLCASHAACAERLYYGQKQKRRSLGDEVPPRAEVRKLHLTFAAERLYYGQKQKRRSLGDEIPPRAEARKFPLTFVRVPRSVCRASVLWAKTEV</sequence>
<keyword evidence="2" id="KW-1185">Reference proteome</keyword>
<dbReference type="EMBL" id="JANPWB010000001">
    <property type="protein sequence ID" value="KAJ1217358.1"/>
    <property type="molecule type" value="Genomic_DNA"/>
</dbReference>
<name>A0AAV7WY55_PLEWA</name>
<proteinExistence type="predicted"/>
<organism evidence="1 2">
    <name type="scientific">Pleurodeles waltl</name>
    <name type="common">Iberian ribbed newt</name>
    <dbReference type="NCBI Taxonomy" id="8319"/>
    <lineage>
        <taxon>Eukaryota</taxon>
        <taxon>Metazoa</taxon>
        <taxon>Chordata</taxon>
        <taxon>Craniata</taxon>
        <taxon>Vertebrata</taxon>
        <taxon>Euteleostomi</taxon>
        <taxon>Amphibia</taxon>
        <taxon>Batrachia</taxon>
        <taxon>Caudata</taxon>
        <taxon>Salamandroidea</taxon>
        <taxon>Salamandridae</taxon>
        <taxon>Pleurodelinae</taxon>
        <taxon>Pleurodeles</taxon>
    </lineage>
</organism>
<dbReference type="AlphaFoldDB" id="A0AAV7WY55"/>
<dbReference type="Proteomes" id="UP001066276">
    <property type="component" value="Chromosome 1_1"/>
</dbReference>
<comment type="caution">
    <text evidence="1">The sequence shown here is derived from an EMBL/GenBank/DDBJ whole genome shotgun (WGS) entry which is preliminary data.</text>
</comment>
<reference evidence="1" key="1">
    <citation type="journal article" date="2022" name="bioRxiv">
        <title>Sequencing and chromosome-scale assembly of the giantPleurodeles waltlgenome.</title>
        <authorList>
            <person name="Brown T."/>
            <person name="Elewa A."/>
            <person name="Iarovenko S."/>
            <person name="Subramanian E."/>
            <person name="Araus A.J."/>
            <person name="Petzold A."/>
            <person name="Susuki M."/>
            <person name="Suzuki K.-i.T."/>
            <person name="Hayashi T."/>
            <person name="Toyoda A."/>
            <person name="Oliveira C."/>
            <person name="Osipova E."/>
            <person name="Leigh N.D."/>
            <person name="Simon A."/>
            <person name="Yun M.H."/>
        </authorList>
    </citation>
    <scope>NUCLEOTIDE SEQUENCE</scope>
    <source>
        <strain evidence="1">20211129_DDA</strain>
        <tissue evidence="1">Liver</tissue>
    </source>
</reference>
<evidence type="ECO:0000313" key="2">
    <source>
        <dbReference type="Proteomes" id="UP001066276"/>
    </source>
</evidence>